<keyword evidence="7" id="KW-0732">Signal</keyword>
<feature type="chain" id="PRO_5009888024" evidence="7">
    <location>
        <begin position="17"/>
        <end position="592"/>
    </location>
</feature>
<dbReference type="InterPro" id="IPR011706">
    <property type="entry name" value="Cu-oxidase_C"/>
</dbReference>
<protein>
    <submittedName>
        <fullName evidence="11">Multicopper oxidase</fullName>
    </submittedName>
</protein>
<evidence type="ECO:0000256" key="7">
    <source>
        <dbReference type="SAM" id="SignalP"/>
    </source>
</evidence>
<evidence type="ECO:0000256" key="6">
    <source>
        <dbReference type="ARBA" id="ARBA00023180"/>
    </source>
</evidence>
<dbReference type="GeneID" id="30973663"/>
<keyword evidence="12" id="KW-1185">Reference proteome</keyword>
<dbReference type="VEuPathDB" id="FungiDB:ASPACDRAFT_32005"/>
<evidence type="ECO:0000259" key="8">
    <source>
        <dbReference type="Pfam" id="PF00394"/>
    </source>
</evidence>
<keyword evidence="4" id="KW-0560">Oxidoreductase</keyword>
<organism evidence="11 12">
    <name type="scientific">Aspergillus aculeatus (strain ATCC 16872 / CBS 172.66 / WB 5094)</name>
    <dbReference type="NCBI Taxonomy" id="690307"/>
    <lineage>
        <taxon>Eukaryota</taxon>
        <taxon>Fungi</taxon>
        <taxon>Dikarya</taxon>
        <taxon>Ascomycota</taxon>
        <taxon>Pezizomycotina</taxon>
        <taxon>Eurotiomycetes</taxon>
        <taxon>Eurotiomycetidae</taxon>
        <taxon>Eurotiales</taxon>
        <taxon>Aspergillaceae</taxon>
        <taxon>Aspergillus</taxon>
        <taxon>Aspergillus subgen. Circumdati</taxon>
    </lineage>
</organism>
<dbReference type="RefSeq" id="XP_020054461.1">
    <property type="nucleotide sequence ID" value="XM_020199849.1"/>
</dbReference>
<dbReference type="GO" id="GO:0016491">
    <property type="term" value="F:oxidoreductase activity"/>
    <property type="evidence" value="ECO:0007669"/>
    <property type="project" value="UniProtKB-KW"/>
</dbReference>
<sequence length="592" mass="65967">MNFLLLLWLLASLALSSPIAHDLFPFKPTSQLEARAANQSQSLPNSQVPWKGFDINTNYYKTAPDTGVVREYFFDIINTTRAPDGVERRVLLVNGQFPGPTIEANWGDTVKVHVTNRMQDNGTSIHFHGIRQLNNNQMDGVTALTQCPVPPGSSYTYVWKAEQYGTSWYHSHFSLQAWEGVYGGIVIHGPSTADYDQDLGVLFLSDWLHETYYSYYQEDLNSGQLPTMVTGLLNGTNVWVPKHGPTVGQRFQTTFVPGRRYRIRLLNTAMHTQFKFSIDNHDLTVIAADFVPMVPFKTNHVPIGMGQRYDIIVTANQRPDNYWIRAVPQSYCSNNTAADNIKGILRYKGSNPSSDPRSTKWDYGGDVDCQDFPTSTLVPKLALNADLGEANTVTSDTGIGGIGKPPIYLWKMGGEIFNTSWSDPTLLQTSDAPKKASWEPGQGVIQASVANQWTVLIIQTAIPAVHPIHLHGHDFYILAQGLGTYDPSTVKLQTENPTRRDTLNLPAANGKGGYVVIGFEADNPGAWLIHCHIGFHAAEGFAQQIIERQSEFEEFLDRDVLEETCNAWNAWAETNPYGFQHRGDHGPYESGI</sequence>
<dbReference type="OMA" id="KWDYGDD"/>
<feature type="domain" description="Plastocyanin-like" evidence="8">
    <location>
        <begin position="201"/>
        <end position="349"/>
    </location>
</feature>
<accession>A0A1L9WPQ3</accession>
<dbReference type="SUPFAM" id="SSF49503">
    <property type="entry name" value="Cupredoxins"/>
    <property type="match status" value="3"/>
</dbReference>
<keyword evidence="3" id="KW-0677">Repeat</keyword>
<evidence type="ECO:0000313" key="11">
    <source>
        <dbReference type="EMBL" id="OJJ98121.1"/>
    </source>
</evidence>
<dbReference type="InterPro" id="IPR011707">
    <property type="entry name" value="Cu-oxidase-like_N"/>
</dbReference>
<proteinExistence type="inferred from homology"/>
<dbReference type="FunFam" id="2.60.40.420:FF:000021">
    <property type="entry name" value="Extracellular dihydrogeodin oxidase/laccase"/>
    <property type="match status" value="1"/>
</dbReference>
<evidence type="ECO:0000256" key="5">
    <source>
        <dbReference type="ARBA" id="ARBA00023008"/>
    </source>
</evidence>
<dbReference type="EMBL" id="KV878981">
    <property type="protein sequence ID" value="OJJ98121.1"/>
    <property type="molecule type" value="Genomic_DNA"/>
</dbReference>
<keyword evidence="6" id="KW-0325">Glycoprotein</keyword>
<dbReference type="GO" id="GO:0005507">
    <property type="term" value="F:copper ion binding"/>
    <property type="evidence" value="ECO:0007669"/>
    <property type="project" value="InterPro"/>
</dbReference>
<evidence type="ECO:0000256" key="4">
    <source>
        <dbReference type="ARBA" id="ARBA00023002"/>
    </source>
</evidence>
<reference evidence="12" key="1">
    <citation type="journal article" date="2017" name="Genome Biol.">
        <title>Comparative genomics reveals high biological diversity and specific adaptations in the industrially and medically important fungal genus Aspergillus.</title>
        <authorList>
            <person name="de Vries R.P."/>
            <person name="Riley R."/>
            <person name="Wiebenga A."/>
            <person name="Aguilar-Osorio G."/>
            <person name="Amillis S."/>
            <person name="Uchima C.A."/>
            <person name="Anderluh G."/>
            <person name="Asadollahi M."/>
            <person name="Askin M."/>
            <person name="Barry K."/>
            <person name="Battaglia E."/>
            <person name="Bayram O."/>
            <person name="Benocci T."/>
            <person name="Braus-Stromeyer S.A."/>
            <person name="Caldana C."/>
            <person name="Canovas D."/>
            <person name="Cerqueira G.C."/>
            <person name="Chen F."/>
            <person name="Chen W."/>
            <person name="Choi C."/>
            <person name="Clum A."/>
            <person name="Dos Santos R.A."/>
            <person name="Damasio A.R."/>
            <person name="Diallinas G."/>
            <person name="Emri T."/>
            <person name="Fekete E."/>
            <person name="Flipphi M."/>
            <person name="Freyberg S."/>
            <person name="Gallo A."/>
            <person name="Gournas C."/>
            <person name="Habgood R."/>
            <person name="Hainaut M."/>
            <person name="Harispe M.L."/>
            <person name="Henrissat B."/>
            <person name="Hilden K.S."/>
            <person name="Hope R."/>
            <person name="Hossain A."/>
            <person name="Karabika E."/>
            <person name="Karaffa L."/>
            <person name="Karanyi Z."/>
            <person name="Krasevec N."/>
            <person name="Kuo A."/>
            <person name="Kusch H."/>
            <person name="LaButti K."/>
            <person name="Lagendijk E.L."/>
            <person name="Lapidus A."/>
            <person name="Levasseur A."/>
            <person name="Lindquist E."/>
            <person name="Lipzen A."/>
            <person name="Logrieco A.F."/>
            <person name="MacCabe A."/>
            <person name="Maekelae M.R."/>
            <person name="Malavazi I."/>
            <person name="Melin P."/>
            <person name="Meyer V."/>
            <person name="Mielnichuk N."/>
            <person name="Miskei M."/>
            <person name="Molnar A.P."/>
            <person name="Mule G."/>
            <person name="Ngan C.Y."/>
            <person name="Orejas M."/>
            <person name="Orosz E."/>
            <person name="Ouedraogo J.P."/>
            <person name="Overkamp K.M."/>
            <person name="Park H.-S."/>
            <person name="Perrone G."/>
            <person name="Piumi F."/>
            <person name="Punt P.J."/>
            <person name="Ram A.F."/>
            <person name="Ramon A."/>
            <person name="Rauscher S."/>
            <person name="Record E."/>
            <person name="Riano-Pachon D.M."/>
            <person name="Robert V."/>
            <person name="Roehrig J."/>
            <person name="Ruller R."/>
            <person name="Salamov A."/>
            <person name="Salih N.S."/>
            <person name="Samson R.A."/>
            <person name="Sandor E."/>
            <person name="Sanguinetti M."/>
            <person name="Schuetze T."/>
            <person name="Sepcic K."/>
            <person name="Shelest E."/>
            <person name="Sherlock G."/>
            <person name="Sophianopoulou V."/>
            <person name="Squina F.M."/>
            <person name="Sun H."/>
            <person name="Susca A."/>
            <person name="Todd R.B."/>
            <person name="Tsang A."/>
            <person name="Unkles S.E."/>
            <person name="van de Wiele N."/>
            <person name="van Rossen-Uffink D."/>
            <person name="Oliveira J.V."/>
            <person name="Vesth T.C."/>
            <person name="Visser J."/>
            <person name="Yu J.-H."/>
            <person name="Zhou M."/>
            <person name="Andersen M.R."/>
            <person name="Archer D.B."/>
            <person name="Baker S.E."/>
            <person name="Benoit I."/>
            <person name="Brakhage A.A."/>
            <person name="Braus G.H."/>
            <person name="Fischer R."/>
            <person name="Frisvad J.C."/>
            <person name="Goldman G.H."/>
            <person name="Houbraken J."/>
            <person name="Oakley B."/>
            <person name="Pocsi I."/>
            <person name="Scazzocchio C."/>
            <person name="Seiboth B."/>
            <person name="vanKuyk P.A."/>
            <person name="Wortman J."/>
            <person name="Dyer P.S."/>
            <person name="Grigoriev I.V."/>
        </authorList>
    </citation>
    <scope>NUCLEOTIDE SEQUENCE [LARGE SCALE GENOMIC DNA]</scope>
    <source>
        <strain evidence="12">ATCC 16872 / CBS 172.66 / WB 5094</strain>
    </source>
</reference>
<dbReference type="PANTHER" id="PTHR11709">
    <property type="entry name" value="MULTI-COPPER OXIDASE"/>
    <property type="match status" value="1"/>
</dbReference>
<feature type="domain" description="Plastocyanin-like" evidence="10">
    <location>
        <begin position="79"/>
        <end position="190"/>
    </location>
</feature>
<dbReference type="CDD" id="cd13901">
    <property type="entry name" value="CuRO_3_MaLCC_like"/>
    <property type="match status" value="1"/>
</dbReference>
<dbReference type="PANTHER" id="PTHR11709:SF502">
    <property type="entry name" value="MULTICOPPER OXIDASE"/>
    <property type="match status" value="1"/>
</dbReference>
<gene>
    <name evidence="11" type="ORF">ASPACDRAFT_32005</name>
</gene>
<dbReference type="Pfam" id="PF07732">
    <property type="entry name" value="Cu-oxidase_3"/>
    <property type="match status" value="1"/>
</dbReference>
<evidence type="ECO:0000256" key="1">
    <source>
        <dbReference type="ARBA" id="ARBA00010609"/>
    </source>
</evidence>
<dbReference type="CDD" id="cd13854">
    <property type="entry name" value="CuRO_1_MaLCC_like"/>
    <property type="match status" value="1"/>
</dbReference>
<feature type="domain" description="Plastocyanin-like" evidence="9">
    <location>
        <begin position="419"/>
        <end position="549"/>
    </location>
</feature>
<dbReference type="Gene3D" id="2.60.40.420">
    <property type="entry name" value="Cupredoxins - blue copper proteins"/>
    <property type="match status" value="3"/>
</dbReference>
<dbReference type="AlphaFoldDB" id="A0A1L9WPQ3"/>
<dbReference type="OrthoDB" id="2121828at2759"/>
<dbReference type="FunFam" id="2.60.40.420:FF:000038">
    <property type="entry name" value="Extracellular dihydrogeodin oxidase/laccase"/>
    <property type="match status" value="1"/>
</dbReference>
<dbReference type="Proteomes" id="UP000184546">
    <property type="component" value="Unassembled WGS sequence"/>
</dbReference>
<evidence type="ECO:0000256" key="2">
    <source>
        <dbReference type="ARBA" id="ARBA00022723"/>
    </source>
</evidence>
<dbReference type="Pfam" id="PF00394">
    <property type="entry name" value="Cu-oxidase"/>
    <property type="match status" value="1"/>
</dbReference>
<dbReference type="STRING" id="690307.A0A1L9WPQ3"/>
<name>A0A1L9WPQ3_ASPA1</name>
<keyword evidence="5" id="KW-0186">Copper</keyword>
<dbReference type="Pfam" id="PF07731">
    <property type="entry name" value="Cu-oxidase_2"/>
    <property type="match status" value="1"/>
</dbReference>
<evidence type="ECO:0000259" key="9">
    <source>
        <dbReference type="Pfam" id="PF07731"/>
    </source>
</evidence>
<evidence type="ECO:0000256" key="3">
    <source>
        <dbReference type="ARBA" id="ARBA00022737"/>
    </source>
</evidence>
<evidence type="ECO:0000313" key="12">
    <source>
        <dbReference type="Proteomes" id="UP000184546"/>
    </source>
</evidence>
<evidence type="ECO:0000259" key="10">
    <source>
        <dbReference type="Pfam" id="PF07732"/>
    </source>
</evidence>
<dbReference type="InterPro" id="IPR001117">
    <property type="entry name" value="Cu-oxidase_2nd"/>
</dbReference>
<dbReference type="CDD" id="cd13880">
    <property type="entry name" value="CuRO_2_MaLCC_like"/>
    <property type="match status" value="1"/>
</dbReference>
<keyword evidence="2" id="KW-0479">Metal-binding</keyword>
<dbReference type="InterPro" id="IPR008972">
    <property type="entry name" value="Cupredoxin"/>
</dbReference>
<feature type="signal peptide" evidence="7">
    <location>
        <begin position="1"/>
        <end position="16"/>
    </location>
</feature>
<comment type="similarity">
    <text evidence="1">Belongs to the multicopper oxidase family.</text>
</comment>
<dbReference type="InterPro" id="IPR045087">
    <property type="entry name" value="Cu-oxidase_fam"/>
</dbReference>